<dbReference type="GeneID" id="106810589"/>
<dbReference type="InterPro" id="IPR029205">
    <property type="entry name" value="Clathrin-bd"/>
</dbReference>
<feature type="region of interest" description="Disordered" evidence="1">
    <location>
        <begin position="1"/>
        <end position="58"/>
    </location>
</feature>
<reference evidence="4 5" key="1">
    <citation type="submission" date="2025-05" db="UniProtKB">
        <authorList>
            <consortium name="RefSeq"/>
        </authorList>
    </citation>
    <scope>IDENTIFICATION</scope>
</reference>
<dbReference type="Pfam" id="PF15045">
    <property type="entry name" value="Clathrin_bdg"/>
    <property type="match status" value="1"/>
</dbReference>
<dbReference type="PANTHER" id="PTHR16156">
    <property type="entry name" value="AFTIPHILIN A-RELATED"/>
    <property type="match status" value="1"/>
</dbReference>
<evidence type="ECO:0000256" key="1">
    <source>
        <dbReference type="SAM" id="MobiDB-lite"/>
    </source>
</evidence>
<evidence type="ECO:0000313" key="5">
    <source>
        <dbReference type="RefSeq" id="XP_014669478.1"/>
    </source>
</evidence>
<sequence length="624" mass="65791">MSNIIPVLPSSPPPLDSCTQHSWEDDDDFEAFTGAPDSPVRMPGHPSTSIPGATTQLPPDATKIQFAEDTGDDDFADWVASAPHDTDAGGGASVANVGDEIQATVPDYERQTSTLGEEGGDGPQSSQAAVAEEPDFSLSLPDASCFVDNSALQDAAEAVTIEPTEVGSVYASALTERTAEVTTEQPGGDFDQPTLQSSVADSQCEGCYDDSNGDDYGDFAAFGKNGSLPKPTTSDAADWQPDAVVDNGDFADFSAFGGVPSIESAGQCDFVTTAQSDPETTAKHDSEIGTPCNPETTHGILRDLTSQGETETIPGGASEAVISTEPLGCYRDDDDDDFAEFQESSAPVVTIDDVVASVESTLKVAEVTIGEDLQQHLEKVIEGLFLVANDLDIPEADLEPLRLQQCVVCDATDKPASDLPGAAIWSQVQKTDGTAALSYQWLESGNNRNLLKSLRIDTRNIIPKKPLVPLFATGIGLLEPMKPSDPRCEPPPVTKPSAQECIPAVEFDWGSSGLTNPLSSTVDSNLLDLSFFAREAEFSSSSGSKKGIVIGLEDQMLKEGSTGMLAGQPLQQLLAGSTPTLTANTRKSERSNLSPEASAILDGLPNLSFMRSKVLMFPVKNGNI</sequence>
<gene>
    <name evidence="4 5 6 7" type="primary">LOC106810589</name>
</gene>
<evidence type="ECO:0000313" key="3">
    <source>
        <dbReference type="Proteomes" id="UP000695022"/>
    </source>
</evidence>
<evidence type="ECO:0000259" key="2">
    <source>
        <dbReference type="Pfam" id="PF15045"/>
    </source>
</evidence>
<dbReference type="RefSeq" id="XP_014669477.1">
    <property type="nucleotide sequence ID" value="XM_014813991.1"/>
</dbReference>
<dbReference type="RefSeq" id="XP_014669478.1">
    <property type="nucleotide sequence ID" value="XM_014813992.1"/>
</dbReference>
<evidence type="ECO:0000313" key="4">
    <source>
        <dbReference type="RefSeq" id="XP_014669477.1"/>
    </source>
</evidence>
<dbReference type="Proteomes" id="UP000695022">
    <property type="component" value="Unplaced"/>
</dbReference>
<dbReference type="RefSeq" id="XP_014669479.1">
    <property type="nucleotide sequence ID" value="XM_014813993.1"/>
</dbReference>
<accession>A0ABM1EBA6</accession>
<keyword evidence="3" id="KW-1185">Reference proteome</keyword>
<name>A0ABM1EBA6_PRICU</name>
<organism evidence="3 4">
    <name type="scientific">Priapulus caudatus</name>
    <name type="common">Priapulid worm</name>
    <dbReference type="NCBI Taxonomy" id="37621"/>
    <lineage>
        <taxon>Eukaryota</taxon>
        <taxon>Metazoa</taxon>
        <taxon>Ecdysozoa</taxon>
        <taxon>Scalidophora</taxon>
        <taxon>Priapulida</taxon>
        <taxon>Priapulimorpha</taxon>
        <taxon>Priapulimorphida</taxon>
        <taxon>Priapulidae</taxon>
        <taxon>Priapulus</taxon>
    </lineage>
</organism>
<evidence type="ECO:0000313" key="7">
    <source>
        <dbReference type="RefSeq" id="XP_014669480.1"/>
    </source>
</evidence>
<evidence type="ECO:0000313" key="6">
    <source>
        <dbReference type="RefSeq" id="XP_014669479.1"/>
    </source>
</evidence>
<feature type="region of interest" description="Disordered" evidence="1">
    <location>
        <begin position="112"/>
        <end position="134"/>
    </location>
</feature>
<feature type="compositionally biased region" description="Polar residues" evidence="1">
    <location>
        <begin position="46"/>
        <end position="57"/>
    </location>
</feature>
<dbReference type="PANTHER" id="PTHR16156:SF10">
    <property type="entry name" value="AFTIPHILIN-RELATED"/>
    <property type="match status" value="1"/>
</dbReference>
<dbReference type="RefSeq" id="XP_014669480.1">
    <property type="nucleotide sequence ID" value="XM_014813994.1"/>
</dbReference>
<proteinExistence type="predicted"/>
<feature type="domain" description="Aftiphilin clathrin-binding box" evidence="2">
    <location>
        <begin position="424"/>
        <end position="463"/>
    </location>
</feature>
<protein>
    <submittedName>
        <fullName evidence="4 5">Aftiphilin-like</fullName>
    </submittedName>
</protein>
<dbReference type="InterPro" id="IPR046359">
    <property type="entry name" value="Aftin-like"/>
</dbReference>